<evidence type="ECO:0000313" key="1">
    <source>
        <dbReference type="EMBL" id="MBW3364664.1"/>
    </source>
</evidence>
<proteinExistence type="predicted"/>
<dbReference type="RefSeq" id="WP_199109133.1">
    <property type="nucleotide sequence ID" value="NZ_JAHWXQ010000001.1"/>
</dbReference>
<reference evidence="1 2" key="1">
    <citation type="submission" date="2021-07" db="EMBL/GenBank/DDBJ databases">
        <authorList>
            <person name="Kim M.K."/>
        </authorList>
    </citation>
    <scope>NUCLEOTIDE SEQUENCE [LARGE SCALE GENOMIC DNA]</scope>
    <source>
        <strain evidence="1 2">HLY7-15</strain>
    </source>
</reference>
<dbReference type="Proteomes" id="UP000774935">
    <property type="component" value="Unassembled WGS sequence"/>
</dbReference>
<accession>A0ABS6X9J5</accession>
<organism evidence="1 2">
    <name type="scientific">Pontibacter populi</name>
    <dbReference type="NCBI Taxonomy" id="890055"/>
    <lineage>
        <taxon>Bacteria</taxon>
        <taxon>Pseudomonadati</taxon>
        <taxon>Bacteroidota</taxon>
        <taxon>Cytophagia</taxon>
        <taxon>Cytophagales</taxon>
        <taxon>Hymenobacteraceae</taxon>
        <taxon>Pontibacter</taxon>
    </lineage>
</organism>
<sequence>MRPYYNNSEGLFCSEQHLVLFTQTSGLFLRYSSGTPGATINYEQQL</sequence>
<comment type="caution">
    <text evidence="1">The sequence shown here is derived from an EMBL/GenBank/DDBJ whole genome shotgun (WGS) entry which is preliminary data.</text>
</comment>
<evidence type="ECO:0000313" key="2">
    <source>
        <dbReference type="Proteomes" id="UP000774935"/>
    </source>
</evidence>
<gene>
    <name evidence="1" type="ORF">KYK27_06395</name>
</gene>
<dbReference type="EMBL" id="JAHWXQ010000001">
    <property type="protein sequence ID" value="MBW3364664.1"/>
    <property type="molecule type" value="Genomic_DNA"/>
</dbReference>
<keyword evidence="2" id="KW-1185">Reference proteome</keyword>
<protein>
    <submittedName>
        <fullName evidence="1">Uncharacterized protein</fullName>
    </submittedName>
</protein>
<name>A0ABS6X9J5_9BACT</name>